<feature type="transmembrane region" description="Helical" evidence="1">
    <location>
        <begin position="160"/>
        <end position="178"/>
    </location>
</feature>
<feature type="transmembrane region" description="Helical" evidence="1">
    <location>
        <begin position="259"/>
        <end position="277"/>
    </location>
</feature>
<gene>
    <name evidence="2" type="ORF">FKR81_28945</name>
</gene>
<feature type="transmembrane region" description="Helical" evidence="1">
    <location>
        <begin position="92"/>
        <end position="113"/>
    </location>
</feature>
<dbReference type="AlphaFoldDB" id="A0A563EMA5"/>
<feature type="transmembrane region" description="Helical" evidence="1">
    <location>
        <begin position="133"/>
        <end position="153"/>
    </location>
</feature>
<reference evidence="2 3" key="1">
    <citation type="submission" date="2019-07" db="EMBL/GenBank/DDBJ databases">
        <title>Lentzea xizangensis sp. nov., isolated from Qinghai-Tibetan Plateau Soils.</title>
        <authorList>
            <person name="Huang J."/>
        </authorList>
    </citation>
    <scope>NUCLEOTIDE SEQUENCE [LARGE SCALE GENOMIC DNA]</scope>
    <source>
        <strain evidence="2 3">FXJ1.1311</strain>
    </source>
</reference>
<protein>
    <recommendedName>
        <fullName evidence="4">ABC-2 family transporter protein</fullName>
    </recommendedName>
</protein>
<proteinExistence type="predicted"/>
<dbReference type="OrthoDB" id="3579673at2"/>
<sequence>MRGLLWLTWRQHRWVLCSTAVVVLLASWLLIELDLANTPGDAVPLSGFYAQLVQTAFGGLVGMFWGAPLVAREFEERTYLVAWGQDVSPERWLAGKVALLGLVAVLLAVPIGLGDGYRGHQDVSWDVFEVSPLVQAGYVLFGLAAGVLMSALVRHTLTSMGLTLALYVAVRMVMSLGARDHYLPTERVLSEVGEARQLPEGVQIVETGYLDGDGHVMGMPSECTAFVNPQNCIRTHGGAHSFVDFQPIDRLPGFQVAEFFAFTAFAAGLFFLAFLRLRRGWRPSRSHRRIAA</sequence>
<evidence type="ECO:0000313" key="2">
    <source>
        <dbReference type="EMBL" id="TWP48317.1"/>
    </source>
</evidence>
<keyword evidence="1" id="KW-1133">Transmembrane helix</keyword>
<keyword evidence="1" id="KW-0812">Transmembrane</keyword>
<evidence type="ECO:0000313" key="3">
    <source>
        <dbReference type="Proteomes" id="UP000316639"/>
    </source>
</evidence>
<accession>A0A563EMA5</accession>
<comment type="caution">
    <text evidence="2">The sequence shown here is derived from an EMBL/GenBank/DDBJ whole genome shotgun (WGS) entry which is preliminary data.</text>
</comment>
<evidence type="ECO:0008006" key="4">
    <source>
        <dbReference type="Google" id="ProtNLM"/>
    </source>
</evidence>
<dbReference type="EMBL" id="VOBR01000021">
    <property type="protein sequence ID" value="TWP48317.1"/>
    <property type="molecule type" value="Genomic_DNA"/>
</dbReference>
<keyword evidence="3" id="KW-1185">Reference proteome</keyword>
<organism evidence="2 3">
    <name type="scientific">Lentzea tibetensis</name>
    <dbReference type="NCBI Taxonomy" id="2591470"/>
    <lineage>
        <taxon>Bacteria</taxon>
        <taxon>Bacillati</taxon>
        <taxon>Actinomycetota</taxon>
        <taxon>Actinomycetes</taxon>
        <taxon>Pseudonocardiales</taxon>
        <taxon>Pseudonocardiaceae</taxon>
        <taxon>Lentzea</taxon>
    </lineage>
</organism>
<keyword evidence="1" id="KW-0472">Membrane</keyword>
<dbReference type="RefSeq" id="WP_146356513.1">
    <property type="nucleotide sequence ID" value="NZ_VOBR01000021.1"/>
</dbReference>
<feature type="transmembrane region" description="Helical" evidence="1">
    <location>
        <begin position="51"/>
        <end position="71"/>
    </location>
</feature>
<name>A0A563EMA5_9PSEU</name>
<feature type="transmembrane region" description="Helical" evidence="1">
    <location>
        <begin position="12"/>
        <end position="31"/>
    </location>
</feature>
<evidence type="ECO:0000256" key="1">
    <source>
        <dbReference type="SAM" id="Phobius"/>
    </source>
</evidence>
<dbReference type="Proteomes" id="UP000316639">
    <property type="component" value="Unassembled WGS sequence"/>
</dbReference>